<dbReference type="GO" id="GO:0003995">
    <property type="term" value="F:acyl-CoA dehydrogenase activity"/>
    <property type="evidence" value="ECO:0007669"/>
    <property type="project" value="InterPro"/>
</dbReference>
<dbReference type="InterPro" id="IPR006091">
    <property type="entry name" value="Acyl-CoA_Oxase/DH_mid-dom"/>
</dbReference>
<dbReference type="InterPro" id="IPR006089">
    <property type="entry name" value="Acyl-CoA_DH_CS"/>
</dbReference>
<dbReference type="Gene3D" id="1.10.540.10">
    <property type="entry name" value="Acyl-CoA dehydrogenase/oxidase, N-terminal domain"/>
    <property type="match status" value="1"/>
</dbReference>
<feature type="domain" description="Acyl-CoA dehydrogenase/oxidase N-terminal" evidence="8">
    <location>
        <begin position="1"/>
        <end position="70"/>
    </location>
</feature>
<evidence type="ECO:0000256" key="1">
    <source>
        <dbReference type="ARBA" id="ARBA00001974"/>
    </source>
</evidence>
<evidence type="ECO:0000256" key="3">
    <source>
        <dbReference type="ARBA" id="ARBA00022630"/>
    </source>
</evidence>
<dbReference type="EMBL" id="BART01029096">
    <property type="protein sequence ID" value="GAG97056.1"/>
    <property type="molecule type" value="Genomic_DNA"/>
</dbReference>
<comment type="cofactor">
    <cofactor evidence="1">
        <name>FAD</name>
        <dbReference type="ChEBI" id="CHEBI:57692"/>
    </cofactor>
</comment>
<dbReference type="PANTHER" id="PTHR43884:SF12">
    <property type="entry name" value="ISOVALERYL-COA DEHYDROGENASE, MITOCHONDRIAL-RELATED"/>
    <property type="match status" value="1"/>
</dbReference>
<keyword evidence="5" id="KW-0560">Oxidoreductase</keyword>
<dbReference type="Pfam" id="PF02771">
    <property type="entry name" value="Acyl-CoA_dh_N"/>
    <property type="match status" value="1"/>
</dbReference>
<feature type="domain" description="Acyl-CoA oxidase/dehydrogenase middle" evidence="7">
    <location>
        <begin position="76"/>
        <end position="169"/>
    </location>
</feature>
<dbReference type="AlphaFoldDB" id="X1DKX1"/>
<organism evidence="9">
    <name type="scientific">marine sediment metagenome</name>
    <dbReference type="NCBI Taxonomy" id="412755"/>
    <lineage>
        <taxon>unclassified sequences</taxon>
        <taxon>metagenomes</taxon>
        <taxon>ecological metagenomes</taxon>
    </lineage>
</organism>
<evidence type="ECO:0000259" key="8">
    <source>
        <dbReference type="Pfam" id="PF02771"/>
    </source>
</evidence>
<gene>
    <name evidence="9" type="ORF">S01H4_51138</name>
</gene>
<dbReference type="InterPro" id="IPR009100">
    <property type="entry name" value="AcylCoA_DH/oxidase_NM_dom_sf"/>
</dbReference>
<dbReference type="GO" id="GO:0050660">
    <property type="term" value="F:flavin adenine dinucleotide binding"/>
    <property type="evidence" value="ECO:0007669"/>
    <property type="project" value="InterPro"/>
</dbReference>
<dbReference type="PANTHER" id="PTHR43884">
    <property type="entry name" value="ACYL-COA DEHYDROGENASE"/>
    <property type="match status" value="1"/>
</dbReference>
<feature type="domain" description="Acyl-CoA dehydrogenase/oxidase C-terminal" evidence="6">
    <location>
        <begin position="183"/>
        <end position="241"/>
    </location>
</feature>
<accession>X1DKX1</accession>
<keyword evidence="3" id="KW-0285">Flavoprotein</keyword>
<dbReference type="SUPFAM" id="SSF47203">
    <property type="entry name" value="Acyl-CoA dehydrogenase C-terminal domain-like"/>
    <property type="match status" value="1"/>
</dbReference>
<dbReference type="PROSITE" id="PS00072">
    <property type="entry name" value="ACYL_COA_DH_1"/>
    <property type="match status" value="1"/>
</dbReference>
<name>X1DKX1_9ZZZZ</name>
<evidence type="ECO:0000256" key="2">
    <source>
        <dbReference type="ARBA" id="ARBA00009347"/>
    </source>
</evidence>
<dbReference type="InterPro" id="IPR036250">
    <property type="entry name" value="AcylCo_DH-like_C"/>
</dbReference>
<dbReference type="FunFam" id="2.40.110.10:FF:000001">
    <property type="entry name" value="Acyl-CoA dehydrogenase, mitochondrial"/>
    <property type="match status" value="1"/>
</dbReference>
<evidence type="ECO:0000313" key="9">
    <source>
        <dbReference type="EMBL" id="GAG97056.1"/>
    </source>
</evidence>
<comment type="similarity">
    <text evidence="2">Belongs to the acyl-CoA dehydrogenase family.</text>
</comment>
<comment type="caution">
    <text evidence="9">The sequence shown here is derived from an EMBL/GenBank/DDBJ whole genome shotgun (WGS) entry which is preliminary data.</text>
</comment>
<evidence type="ECO:0000256" key="4">
    <source>
        <dbReference type="ARBA" id="ARBA00022827"/>
    </source>
</evidence>
<feature type="non-terminal residue" evidence="9">
    <location>
        <position position="269"/>
    </location>
</feature>
<evidence type="ECO:0000259" key="7">
    <source>
        <dbReference type="Pfam" id="PF02770"/>
    </source>
</evidence>
<dbReference type="Pfam" id="PF00441">
    <property type="entry name" value="Acyl-CoA_dh_1"/>
    <property type="match status" value="1"/>
</dbReference>
<feature type="non-terminal residue" evidence="9">
    <location>
        <position position="1"/>
    </location>
</feature>
<evidence type="ECO:0008006" key="10">
    <source>
        <dbReference type="Google" id="ProtNLM"/>
    </source>
</evidence>
<dbReference type="Gene3D" id="1.20.140.10">
    <property type="entry name" value="Butyryl-CoA Dehydrogenase, subunit A, domain 3"/>
    <property type="match status" value="1"/>
</dbReference>
<evidence type="ECO:0000259" key="6">
    <source>
        <dbReference type="Pfam" id="PF00441"/>
    </source>
</evidence>
<protein>
    <recommendedName>
        <fullName evidence="10">Acyl-CoA dehydrogenase/oxidase C-terminal domain-containing protein</fullName>
    </recommendedName>
</protein>
<dbReference type="Gene3D" id="2.40.110.10">
    <property type="entry name" value="Butyryl-CoA Dehydrogenase, subunit A, domain 2"/>
    <property type="match status" value="1"/>
</dbReference>
<evidence type="ECO:0000256" key="5">
    <source>
        <dbReference type="ARBA" id="ARBA00023002"/>
    </source>
</evidence>
<dbReference type="InterPro" id="IPR046373">
    <property type="entry name" value="Acyl-CoA_Oxase/DH_mid-dom_sf"/>
</dbReference>
<dbReference type="InterPro" id="IPR037069">
    <property type="entry name" value="AcylCoA_DH/ox_N_sf"/>
</dbReference>
<dbReference type="InterPro" id="IPR009075">
    <property type="entry name" value="AcylCo_DH/oxidase_C"/>
</dbReference>
<dbReference type="Pfam" id="PF02770">
    <property type="entry name" value="Acyl-CoA_dh_M"/>
    <property type="match status" value="1"/>
</dbReference>
<dbReference type="InterPro" id="IPR013786">
    <property type="entry name" value="AcylCoA_DH/ox_N"/>
</dbReference>
<sequence length="269" mass="29120">GFLGLVYPKEYGGQDKTLLDAIIAVEELAKECPSTTLSCGVSSTLFAYHIFSFGTDLQKEKYIPKVINGEIMGSWGLTEPEAGSDVASITTTAVKKNGKYIINGTKIFISNAPICDVVIVMAKTDPERGARGISAIIVEKDSPGFKRGITFDKMGFRGLQVGELIFENCTVPEESLLGKEGLGFIQAMKVLEQGRVAVAGVGVAIAQACLEEAINRSKKRIQFGKPISNFQLIQQKISDMKYGDKTTAAKLSKVSNYPKINQDAVLEMH</sequence>
<dbReference type="SUPFAM" id="SSF56645">
    <property type="entry name" value="Acyl-CoA dehydrogenase NM domain-like"/>
    <property type="match status" value="1"/>
</dbReference>
<reference evidence="9" key="1">
    <citation type="journal article" date="2014" name="Front. Microbiol.">
        <title>High frequency of phylogenetically diverse reductive dehalogenase-homologous genes in deep subseafloor sedimentary metagenomes.</title>
        <authorList>
            <person name="Kawai M."/>
            <person name="Futagami T."/>
            <person name="Toyoda A."/>
            <person name="Takaki Y."/>
            <person name="Nishi S."/>
            <person name="Hori S."/>
            <person name="Arai W."/>
            <person name="Tsubouchi T."/>
            <person name="Morono Y."/>
            <person name="Uchiyama I."/>
            <person name="Ito T."/>
            <person name="Fujiyama A."/>
            <person name="Inagaki F."/>
            <person name="Takami H."/>
        </authorList>
    </citation>
    <scope>NUCLEOTIDE SEQUENCE</scope>
    <source>
        <strain evidence="9">Expedition CK06-06</strain>
    </source>
</reference>
<proteinExistence type="inferred from homology"/>
<keyword evidence="4" id="KW-0274">FAD</keyword>